<dbReference type="Gene3D" id="1.20.1250.20">
    <property type="entry name" value="MFS general substrate transporter like domains"/>
    <property type="match status" value="1"/>
</dbReference>
<evidence type="ECO:0000256" key="1">
    <source>
        <dbReference type="ARBA" id="ARBA00004127"/>
    </source>
</evidence>
<keyword evidence="5 7" id="KW-1133">Transmembrane helix</keyword>
<evidence type="ECO:0000256" key="5">
    <source>
        <dbReference type="ARBA" id="ARBA00022989"/>
    </source>
</evidence>
<dbReference type="STRING" id="1555112.LIP_1320"/>
<gene>
    <name evidence="8" type="ORF">LIP_1320</name>
</gene>
<dbReference type="PANTHER" id="PTHR23514">
    <property type="entry name" value="BYPASS OF STOP CODON PROTEIN 6"/>
    <property type="match status" value="1"/>
</dbReference>
<feature type="transmembrane region" description="Helical" evidence="7">
    <location>
        <begin position="247"/>
        <end position="267"/>
    </location>
</feature>
<dbReference type="InterPro" id="IPR036259">
    <property type="entry name" value="MFS_trans_sf"/>
</dbReference>
<comment type="subcellular location">
    <subcellularLocation>
        <location evidence="1">Endomembrane system</location>
        <topology evidence="1">Multi-pass membrane protein</topology>
    </subcellularLocation>
</comment>
<dbReference type="RefSeq" id="WP_068135672.1">
    <property type="nucleotide sequence ID" value="NZ_AP014924.1"/>
</dbReference>
<feature type="transmembrane region" description="Helical" evidence="7">
    <location>
        <begin position="212"/>
        <end position="235"/>
    </location>
</feature>
<keyword evidence="3" id="KW-0813">Transport</keyword>
<protein>
    <submittedName>
        <fullName evidence="8">Major facilitator superfamily MFS_1</fullName>
    </submittedName>
</protein>
<evidence type="ECO:0000256" key="2">
    <source>
        <dbReference type="ARBA" id="ARBA00008335"/>
    </source>
</evidence>
<feature type="transmembrane region" description="Helical" evidence="7">
    <location>
        <begin position="42"/>
        <end position="60"/>
    </location>
</feature>
<keyword evidence="4 7" id="KW-0812">Transmembrane</keyword>
<dbReference type="EMBL" id="AP014924">
    <property type="protein sequence ID" value="BAS27172.1"/>
    <property type="molecule type" value="Genomic_DNA"/>
</dbReference>
<organism evidence="8 9">
    <name type="scientific">Limnochorda pilosa</name>
    <dbReference type="NCBI Taxonomy" id="1555112"/>
    <lineage>
        <taxon>Bacteria</taxon>
        <taxon>Bacillati</taxon>
        <taxon>Bacillota</taxon>
        <taxon>Limnochordia</taxon>
        <taxon>Limnochordales</taxon>
        <taxon>Limnochordaceae</taxon>
        <taxon>Limnochorda</taxon>
    </lineage>
</organism>
<dbReference type="PANTHER" id="PTHR23514:SF3">
    <property type="entry name" value="BYPASS OF STOP CODON PROTEIN 6"/>
    <property type="match status" value="1"/>
</dbReference>
<reference evidence="9" key="2">
    <citation type="journal article" date="2016" name="Int. J. Syst. Evol. Microbiol.">
        <title>Complete genome sequence and cell structure of Limnochorda pilosa, a Gram-negative spore-former within the phylum Firmicutes.</title>
        <authorList>
            <person name="Watanabe M."/>
            <person name="Kojima H."/>
            <person name="Fukui M."/>
        </authorList>
    </citation>
    <scope>NUCLEOTIDE SEQUENCE [LARGE SCALE GENOMIC DNA]</scope>
    <source>
        <strain evidence="9">HC45</strain>
    </source>
</reference>
<sequence>MDLNLSDAPRTMARWTLMSAVGDLLSPLAVAAAVTLHVGWRSLFWLAALLWLGMAGVLWPQRFPPRGGDRLSAGTRLEETGGEADVRSAEAALAGEAGTPGDSEPVHGILGNLWMALRQRSLSRWIGVILAADMLDEVFLGFAALYLRDVVGVDAAALSLALGAQMTGGVIGLVVLERTANRFSAGQRLRGLAWVVLLTFAGLLSARSVWTASAALFAIGLGAAGWYPVAKAVAYEALPGRSGTVRAAVDIFATPFNAVLPAVVGAVAGGFGLLAGVGLLGLAPVVVLGLVGWYRDVPDVQARGQASPRSRA</sequence>
<evidence type="ECO:0000256" key="7">
    <source>
        <dbReference type="SAM" id="Phobius"/>
    </source>
</evidence>
<evidence type="ECO:0000256" key="3">
    <source>
        <dbReference type="ARBA" id="ARBA00022448"/>
    </source>
</evidence>
<evidence type="ECO:0000313" key="9">
    <source>
        <dbReference type="Proteomes" id="UP000065807"/>
    </source>
</evidence>
<evidence type="ECO:0000313" key="8">
    <source>
        <dbReference type="EMBL" id="BAS27172.1"/>
    </source>
</evidence>
<dbReference type="GO" id="GO:0012505">
    <property type="term" value="C:endomembrane system"/>
    <property type="evidence" value="ECO:0007669"/>
    <property type="project" value="UniProtKB-SubCell"/>
</dbReference>
<proteinExistence type="inferred from homology"/>
<accession>A0A0K2SJJ1</accession>
<dbReference type="InterPro" id="IPR051788">
    <property type="entry name" value="MFS_Transporter"/>
</dbReference>
<dbReference type="KEGG" id="lpil:LIP_1320"/>
<feature type="transmembrane region" description="Helical" evidence="7">
    <location>
        <begin position="125"/>
        <end position="147"/>
    </location>
</feature>
<dbReference type="GO" id="GO:0016020">
    <property type="term" value="C:membrane"/>
    <property type="evidence" value="ECO:0007669"/>
    <property type="project" value="TreeGrafter"/>
</dbReference>
<feature type="transmembrane region" description="Helical" evidence="7">
    <location>
        <begin position="273"/>
        <end position="294"/>
    </location>
</feature>
<reference evidence="9" key="1">
    <citation type="submission" date="2015-07" db="EMBL/GenBank/DDBJ databases">
        <title>Complete genome sequence and phylogenetic analysis of Limnochorda pilosa.</title>
        <authorList>
            <person name="Watanabe M."/>
            <person name="Kojima H."/>
            <person name="Fukui M."/>
        </authorList>
    </citation>
    <scope>NUCLEOTIDE SEQUENCE [LARGE SCALE GENOMIC DNA]</scope>
    <source>
        <strain evidence="9">HC45</strain>
    </source>
</reference>
<keyword evidence="9" id="KW-1185">Reference proteome</keyword>
<dbReference type="AlphaFoldDB" id="A0A0K2SJJ1"/>
<keyword evidence="6 7" id="KW-0472">Membrane</keyword>
<evidence type="ECO:0000256" key="4">
    <source>
        <dbReference type="ARBA" id="ARBA00022692"/>
    </source>
</evidence>
<feature type="transmembrane region" description="Helical" evidence="7">
    <location>
        <begin position="12"/>
        <end position="36"/>
    </location>
</feature>
<dbReference type="Proteomes" id="UP000065807">
    <property type="component" value="Chromosome"/>
</dbReference>
<name>A0A0K2SJJ1_LIMPI</name>
<dbReference type="SUPFAM" id="SSF103473">
    <property type="entry name" value="MFS general substrate transporter"/>
    <property type="match status" value="1"/>
</dbReference>
<feature type="transmembrane region" description="Helical" evidence="7">
    <location>
        <begin position="153"/>
        <end position="176"/>
    </location>
</feature>
<feature type="transmembrane region" description="Helical" evidence="7">
    <location>
        <begin position="188"/>
        <end position="206"/>
    </location>
</feature>
<evidence type="ECO:0000256" key="6">
    <source>
        <dbReference type="ARBA" id="ARBA00023136"/>
    </source>
</evidence>
<comment type="similarity">
    <text evidence="2">Belongs to the major facilitator superfamily.</text>
</comment>